<dbReference type="Gramene" id="RZC51548">
    <property type="protein sequence ID" value="RZC51548"/>
    <property type="gene ID" value="C5167_019971"/>
</dbReference>
<evidence type="ECO:0000256" key="1">
    <source>
        <dbReference type="SAM" id="MobiDB-lite"/>
    </source>
</evidence>
<dbReference type="PANTHER" id="PTHR34281">
    <property type="entry name" value="PROTEIN EARLY FLOWERING 3"/>
    <property type="match status" value="1"/>
</dbReference>
<name>A0A4Y7IVM5_PAPSO</name>
<dbReference type="STRING" id="3469.A0A4Y7IVM5"/>
<evidence type="ECO:0000313" key="3">
    <source>
        <dbReference type="Proteomes" id="UP000316621"/>
    </source>
</evidence>
<sequence length="198" mass="22159">MRVPFNVVNNMGRVIPGNCVSSSQLPSAGDKHLKRPNITDLRPSQNSRNQDEENLAESITSWDFMEKSTSHASVGEKISHPRKRDADRNDDVSESSILNSVSSLDISPDDVVGVIGQKHLWKARKAIAKSLIFERGENLKNEDVNQFLNPVKGYYQKKENYHEKSNRFLSDVVLVCTVSTQPARHLLFPSVVDLQACG</sequence>
<proteinExistence type="predicted"/>
<feature type="region of interest" description="Disordered" evidence="1">
    <location>
        <begin position="16"/>
        <end position="93"/>
    </location>
</feature>
<dbReference type="Proteomes" id="UP000316621">
    <property type="component" value="Chromosome 2"/>
</dbReference>
<dbReference type="AlphaFoldDB" id="A0A4Y7IVM5"/>
<protein>
    <submittedName>
        <fullName evidence="2">Uncharacterized protein</fullName>
    </submittedName>
</protein>
<accession>A0A4Y7IVM5</accession>
<evidence type="ECO:0000313" key="2">
    <source>
        <dbReference type="EMBL" id="RZC51548.1"/>
    </source>
</evidence>
<dbReference type="EMBL" id="CM010716">
    <property type="protein sequence ID" value="RZC51548.1"/>
    <property type="molecule type" value="Genomic_DNA"/>
</dbReference>
<gene>
    <name evidence="2" type="ORF">C5167_019971</name>
</gene>
<dbReference type="PANTHER" id="PTHR34281:SF2">
    <property type="entry name" value="PROTEIN EARLY FLOWERING 3"/>
    <property type="match status" value="1"/>
</dbReference>
<reference evidence="2 3" key="1">
    <citation type="journal article" date="2018" name="Science">
        <title>The opium poppy genome and morphinan production.</title>
        <authorList>
            <person name="Guo L."/>
            <person name="Winzer T."/>
            <person name="Yang X."/>
            <person name="Li Y."/>
            <person name="Ning Z."/>
            <person name="He Z."/>
            <person name="Teodor R."/>
            <person name="Lu Y."/>
            <person name="Bowser T.A."/>
            <person name="Graham I.A."/>
            <person name="Ye K."/>
        </authorList>
    </citation>
    <scope>NUCLEOTIDE SEQUENCE [LARGE SCALE GENOMIC DNA]</scope>
    <source>
        <strain evidence="3">cv. HN1</strain>
        <tissue evidence="2">Leaves</tissue>
    </source>
</reference>
<dbReference type="InterPro" id="IPR039319">
    <property type="entry name" value="ELF3-like"/>
</dbReference>
<organism evidence="2 3">
    <name type="scientific">Papaver somniferum</name>
    <name type="common">Opium poppy</name>
    <dbReference type="NCBI Taxonomy" id="3469"/>
    <lineage>
        <taxon>Eukaryota</taxon>
        <taxon>Viridiplantae</taxon>
        <taxon>Streptophyta</taxon>
        <taxon>Embryophyta</taxon>
        <taxon>Tracheophyta</taxon>
        <taxon>Spermatophyta</taxon>
        <taxon>Magnoliopsida</taxon>
        <taxon>Ranunculales</taxon>
        <taxon>Papaveraceae</taxon>
        <taxon>Papaveroideae</taxon>
        <taxon>Papaver</taxon>
    </lineage>
</organism>
<keyword evidence="3" id="KW-1185">Reference proteome</keyword>
<dbReference type="GO" id="GO:2000028">
    <property type="term" value="P:regulation of photoperiodism, flowering"/>
    <property type="evidence" value="ECO:0007669"/>
    <property type="project" value="InterPro"/>
</dbReference>